<feature type="domain" description="MOSC" evidence="1">
    <location>
        <begin position="29"/>
        <end position="157"/>
    </location>
</feature>
<dbReference type="Pfam" id="PF03473">
    <property type="entry name" value="MOSC"/>
    <property type="match status" value="1"/>
</dbReference>
<comment type="caution">
    <text evidence="2">The sequence shown here is derived from an EMBL/GenBank/DDBJ whole genome shotgun (WGS) entry which is preliminary data.</text>
</comment>
<accession>A0ABP7DI32</accession>
<evidence type="ECO:0000313" key="2">
    <source>
        <dbReference type="EMBL" id="GAA3704478.1"/>
    </source>
</evidence>
<dbReference type="Proteomes" id="UP001501468">
    <property type="component" value="Unassembled WGS sequence"/>
</dbReference>
<dbReference type="EMBL" id="BAABDC010000003">
    <property type="protein sequence ID" value="GAA3704478.1"/>
    <property type="molecule type" value="Genomic_DNA"/>
</dbReference>
<dbReference type="Gene3D" id="2.40.33.20">
    <property type="entry name" value="PK beta-barrel domain-like"/>
    <property type="match status" value="1"/>
</dbReference>
<proteinExistence type="predicted"/>
<dbReference type="PANTHER" id="PTHR36930:SF1">
    <property type="entry name" value="MOSC DOMAIN-CONTAINING PROTEIN"/>
    <property type="match status" value="1"/>
</dbReference>
<sequence length="160" mass="16751">MDPDRDPGPDPGQPTPTVVAIHVAKGRRLPTRSVPSVEAQAGAGLVGDRYHGSRHRHVTIQSLPELEAAAADLGRPVDPGLTRRNLTISGGPIPTKPGERLRIGDVELEVVRIAAPCRLLDDNLGPGAARALHARAGTVFRLLSSGTISVGDEVDLSPGH</sequence>
<evidence type="ECO:0000259" key="1">
    <source>
        <dbReference type="PROSITE" id="PS51340"/>
    </source>
</evidence>
<gene>
    <name evidence="2" type="ORF">GCM10022399_21320</name>
</gene>
<dbReference type="PROSITE" id="PS51340">
    <property type="entry name" value="MOSC"/>
    <property type="match status" value="1"/>
</dbReference>
<name>A0ABP7DI32_9MICO</name>
<evidence type="ECO:0000313" key="3">
    <source>
        <dbReference type="Proteomes" id="UP001501468"/>
    </source>
</evidence>
<dbReference type="InterPro" id="IPR011037">
    <property type="entry name" value="Pyrv_Knase-like_insert_dom_sf"/>
</dbReference>
<dbReference type="PANTHER" id="PTHR36930">
    <property type="entry name" value="METAL-SULFUR CLUSTER BIOSYNTHESIS PROTEINS YUAD-RELATED"/>
    <property type="match status" value="1"/>
</dbReference>
<dbReference type="InterPro" id="IPR052716">
    <property type="entry name" value="MOSC_domain"/>
</dbReference>
<organism evidence="2 3">
    <name type="scientific">Terrabacter ginsenosidimutans</name>
    <dbReference type="NCBI Taxonomy" id="490575"/>
    <lineage>
        <taxon>Bacteria</taxon>
        <taxon>Bacillati</taxon>
        <taxon>Actinomycetota</taxon>
        <taxon>Actinomycetes</taxon>
        <taxon>Micrococcales</taxon>
        <taxon>Intrasporangiaceae</taxon>
        <taxon>Terrabacter</taxon>
    </lineage>
</organism>
<protein>
    <submittedName>
        <fullName evidence="2">MOSC domain-containing protein</fullName>
    </submittedName>
</protein>
<dbReference type="SUPFAM" id="SSF50800">
    <property type="entry name" value="PK beta-barrel domain-like"/>
    <property type="match status" value="1"/>
</dbReference>
<reference evidence="3" key="1">
    <citation type="journal article" date="2019" name="Int. J. Syst. Evol. Microbiol.">
        <title>The Global Catalogue of Microorganisms (GCM) 10K type strain sequencing project: providing services to taxonomists for standard genome sequencing and annotation.</title>
        <authorList>
            <consortium name="The Broad Institute Genomics Platform"/>
            <consortium name="The Broad Institute Genome Sequencing Center for Infectious Disease"/>
            <person name="Wu L."/>
            <person name="Ma J."/>
        </authorList>
    </citation>
    <scope>NUCLEOTIDE SEQUENCE [LARGE SCALE GENOMIC DNA]</scope>
    <source>
        <strain evidence="3">JCM 17125</strain>
    </source>
</reference>
<keyword evidence="3" id="KW-1185">Reference proteome</keyword>
<dbReference type="RefSeq" id="WP_344945611.1">
    <property type="nucleotide sequence ID" value="NZ_BAABDC010000003.1"/>
</dbReference>
<dbReference type="InterPro" id="IPR005302">
    <property type="entry name" value="MoCF_Sase_C"/>
</dbReference>